<sequence length="881" mass="98929">MSKQYHWLDLAEYASLVGLGVGSVASFTTSQLVYTSAPISLLVLLNLANRSRFEQSMQNQVGVAIDEIEKRLSMHVELLNQQIGSLPTPEMMGSLKKSMLVKSREASEAFAADLKTLQQDLQIRLDALEAGDLGSVRGEVRRLRDQYSQLCDDMVHITERLHDLSSSRQVEELETAIAQIRSDTAHLQTSLQVFSDQTRPALNTLQEQITRLNRQLQALPPPFDASTLRQDVSELIRVVSDLVPRRDWTALVTEMQSLHEQQDSQARAEELLRRKVQDLTQQLRDQPSRETLHSLQQQVNSLSQQVENLPPPFDPTSLRREIARLLRVVGDLVPQRDFSGLVGQVSALQQQQEFQMQIERALQAELQIISQQLQDLMAETRGETGDRPLALAPSADPADSTDSTETAEALFEAQVEAMLRQELQRISQQLRSLPTGGTFQMQVEATVLGVLQELNQHLRTYPTGPRYEFVLDFRGGPPAEVEAATALHPALYDEFTAAALLDVPSSRLVLEQALDTTGDRLLVTLPWSSQCPIDRPMVRRLHEFLSQGRQLAIGWCYSADQDLPRFLSAMVQRWHAPSEQARSLQETLQNLLELKRQFPNQFQFKILGTRENFLVSDDRYAVLGLDESLVDDLGIPRLELKLRTSDPATVQQLTQRFENPVLHPTDVQSHWNRAMTRYELGDPQGALSDVEQILRIRPDQALAWNLRGLCHDDLGERQQAIADFSTALQLDRNQMDAHCNRGYLRSEQGDLIGAIADFTNALTIQPNCAMIYFFRGLAAQKLGEIKSAFRDYAAAIQLAPDVPTPYYYRGLARSGNPAGAIADLQQALELFAQQGNETNARKVFSHLQRLTKTRNGNPPIFDPDAVPDAAPIPVAIAFEEN</sequence>
<evidence type="ECO:0000256" key="4">
    <source>
        <dbReference type="SAM" id="MobiDB-lite"/>
    </source>
</evidence>
<gene>
    <name evidence="5" type="ORF">HNI00_02395</name>
</gene>
<dbReference type="Gene3D" id="1.25.40.10">
    <property type="entry name" value="Tetratricopeptide repeat domain"/>
    <property type="match status" value="1"/>
</dbReference>
<keyword evidence="2 3" id="KW-0802">TPR repeat</keyword>
<dbReference type="EMBL" id="CP053540">
    <property type="protein sequence ID" value="WOB42141.1"/>
    <property type="molecule type" value="Genomic_DNA"/>
</dbReference>
<evidence type="ECO:0000313" key="5">
    <source>
        <dbReference type="EMBL" id="WOB42141.1"/>
    </source>
</evidence>
<feature type="repeat" description="TPR" evidence="3">
    <location>
        <begin position="769"/>
        <end position="802"/>
    </location>
</feature>
<keyword evidence="1" id="KW-0677">Repeat</keyword>
<dbReference type="GO" id="GO:0009279">
    <property type="term" value="C:cell outer membrane"/>
    <property type="evidence" value="ECO:0007669"/>
    <property type="project" value="TreeGrafter"/>
</dbReference>
<dbReference type="RefSeq" id="WP_316790344.1">
    <property type="nucleotide sequence ID" value="NZ_CP053540.1"/>
</dbReference>
<organism evidence="5">
    <name type="scientific">Thermoleptolyngbya oregonensis NK1-22</name>
    <dbReference type="NCBI Taxonomy" id="2547457"/>
    <lineage>
        <taxon>Bacteria</taxon>
        <taxon>Bacillati</taxon>
        <taxon>Cyanobacteriota</taxon>
        <taxon>Cyanophyceae</taxon>
        <taxon>Oculatellales</taxon>
        <taxon>Oculatellaceae</taxon>
        <taxon>Thermoleptolyngbya</taxon>
    </lineage>
</organism>
<evidence type="ECO:0000256" key="2">
    <source>
        <dbReference type="ARBA" id="ARBA00022803"/>
    </source>
</evidence>
<feature type="repeat" description="TPR" evidence="3">
    <location>
        <begin position="701"/>
        <end position="734"/>
    </location>
</feature>
<dbReference type="SUPFAM" id="SSF48452">
    <property type="entry name" value="TPR-like"/>
    <property type="match status" value="1"/>
</dbReference>
<feature type="region of interest" description="Disordered" evidence="4">
    <location>
        <begin position="385"/>
        <end position="406"/>
    </location>
</feature>
<dbReference type="PANTHER" id="PTHR44858">
    <property type="entry name" value="TETRATRICOPEPTIDE REPEAT PROTEIN 6"/>
    <property type="match status" value="1"/>
</dbReference>
<dbReference type="InterPro" id="IPR011990">
    <property type="entry name" value="TPR-like_helical_dom_sf"/>
</dbReference>
<proteinExistence type="predicted"/>
<protein>
    <submittedName>
        <fullName evidence="5">Tetratricopeptide repeat protein</fullName>
    </submittedName>
</protein>
<evidence type="ECO:0000256" key="3">
    <source>
        <dbReference type="PROSITE-ProRule" id="PRU00339"/>
    </source>
</evidence>
<dbReference type="GO" id="GO:0046813">
    <property type="term" value="P:receptor-mediated virion attachment to host cell"/>
    <property type="evidence" value="ECO:0007669"/>
    <property type="project" value="TreeGrafter"/>
</dbReference>
<name>A0AA96Y335_9CYAN</name>
<dbReference type="KEGG" id="tog:HNI00_02395"/>
<dbReference type="InterPro" id="IPR019734">
    <property type="entry name" value="TPR_rpt"/>
</dbReference>
<dbReference type="Gene3D" id="1.20.1480.30">
    <property type="entry name" value="Designed four-helix bundle protein"/>
    <property type="match status" value="1"/>
</dbReference>
<dbReference type="AlphaFoldDB" id="A0AA96Y335"/>
<feature type="repeat" description="TPR" evidence="3">
    <location>
        <begin position="735"/>
        <end position="768"/>
    </location>
</feature>
<dbReference type="SMART" id="SM00028">
    <property type="entry name" value="TPR"/>
    <property type="match status" value="5"/>
</dbReference>
<evidence type="ECO:0000256" key="1">
    <source>
        <dbReference type="ARBA" id="ARBA00022737"/>
    </source>
</evidence>
<dbReference type="InterPro" id="IPR050498">
    <property type="entry name" value="Ycf3"/>
</dbReference>
<dbReference type="Pfam" id="PF13432">
    <property type="entry name" value="TPR_16"/>
    <property type="match status" value="2"/>
</dbReference>
<feature type="compositionally biased region" description="Low complexity" evidence="4">
    <location>
        <begin position="388"/>
        <end position="406"/>
    </location>
</feature>
<reference evidence="5" key="1">
    <citation type="submission" date="2020-05" db="EMBL/GenBank/DDBJ databases">
        <authorList>
            <person name="Zhu T."/>
            <person name="Keshari N."/>
            <person name="Lu X."/>
        </authorList>
    </citation>
    <scope>NUCLEOTIDE SEQUENCE</scope>
    <source>
        <strain evidence="5">NK1-22</strain>
    </source>
</reference>
<accession>A0AA96Y335</accession>
<dbReference type="PANTHER" id="PTHR44858:SF1">
    <property type="entry name" value="UDP-N-ACETYLGLUCOSAMINE--PEPTIDE N-ACETYLGLUCOSAMINYLTRANSFERASE SPINDLY-RELATED"/>
    <property type="match status" value="1"/>
</dbReference>
<dbReference type="PROSITE" id="PS50005">
    <property type="entry name" value="TPR"/>
    <property type="match status" value="3"/>
</dbReference>